<protein>
    <submittedName>
        <fullName evidence="2">YbhB/YbcL family Raf kinase inhibitor-like protein</fullName>
    </submittedName>
</protein>
<dbReference type="InterPro" id="IPR005247">
    <property type="entry name" value="YbhB_YbcL/LppC-like"/>
</dbReference>
<dbReference type="CDD" id="cd00865">
    <property type="entry name" value="PEBP_bact_arch"/>
    <property type="match status" value="1"/>
</dbReference>
<evidence type="ECO:0000313" key="2">
    <source>
        <dbReference type="EMBL" id="MFC4670217.1"/>
    </source>
</evidence>
<comment type="caution">
    <text evidence="2">The sequence shown here is derived from an EMBL/GenBank/DDBJ whole genome shotgun (WGS) entry which is preliminary data.</text>
</comment>
<organism evidence="2 3">
    <name type="scientific">Seohaeicola nanhaiensis</name>
    <dbReference type="NCBI Taxonomy" id="1387282"/>
    <lineage>
        <taxon>Bacteria</taxon>
        <taxon>Pseudomonadati</taxon>
        <taxon>Pseudomonadota</taxon>
        <taxon>Alphaproteobacteria</taxon>
        <taxon>Rhodobacterales</taxon>
        <taxon>Roseobacteraceae</taxon>
        <taxon>Seohaeicola</taxon>
    </lineage>
</organism>
<accession>A0ABV9KJ92</accession>
<proteinExistence type="predicted"/>
<dbReference type="PANTHER" id="PTHR30289">
    <property type="entry name" value="UNCHARACTERIZED PROTEIN YBCL-RELATED"/>
    <property type="match status" value="1"/>
</dbReference>
<reference evidence="3" key="1">
    <citation type="journal article" date="2019" name="Int. J. Syst. Evol. Microbiol.">
        <title>The Global Catalogue of Microorganisms (GCM) 10K type strain sequencing project: providing services to taxonomists for standard genome sequencing and annotation.</title>
        <authorList>
            <consortium name="The Broad Institute Genomics Platform"/>
            <consortium name="The Broad Institute Genome Sequencing Center for Infectious Disease"/>
            <person name="Wu L."/>
            <person name="Ma J."/>
        </authorList>
    </citation>
    <scope>NUCLEOTIDE SEQUENCE [LARGE SCALE GENOMIC DNA]</scope>
    <source>
        <strain evidence="3">CGMCC 4.7283</strain>
    </source>
</reference>
<sequence length="180" mass="18524">MPLTLPRALLALPLAVLPCATLALELDAPGLRDGGPIPMAHVNATMGCTGLNISPALTWTNPPAGTQSFAVSIHDPDAPTGSGWWHWVVFDIPATTRALAAGESGHLSAPALESRTDFGTPGYGGPCPPQGAAPHRYIIRIHALDVPTLGLDAEAMPALVGYLVNAHSLGSASLTALYGR</sequence>
<dbReference type="Pfam" id="PF01161">
    <property type="entry name" value="PBP"/>
    <property type="match status" value="1"/>
</dbReference>
<dbReference type="NCBIfam" id="TIGR00481">
    <property type="entry name" value="YbhB/YbcL family Raf kinase inhibitor-like protein"/>
    <property type="match status" value="1"/>
</dbReference>
<evidence type="ECO:0000313" key="3">
    <source>
        <dbReference type="Proteomes" id="UP001595973"/>
    </source>
</evidence>
<dbReference type="PANTHER" id="PTHR30289:SF1">
    <property type="entry name" value="PEBP (PHOSPHATIDYLETHANOLAMINE-BINDING PROTEIN) FAMILY PROTEIN"/>
    <property type="match status" value="1"/>
</dbReference>
<keyword evidence="3" id="KW-1185">Reference proteome</keyword>
<feature type="signal peptide" evidence="1">
    <location>
        <begin position="1"/>
        <end position="23"/>
    </location>
</feature>
<dbReference type="InterPro" id="IPR008914">
    <property type="entry name" value="PEBP"/>
</dbReference>
<feature type="chain" id="PRO_5047539662" evidence="1">
    <location>
        <begin position="24"/>
        <end position="180"/>
    </location>
</feature>
<dbReference type="Gene3D" id="3.90.280.10">
    <property type="entry name" value="PEBP-like"/>
    <property type="match status" value="1"/>
</dbReference>
<dbReference type="Proteomes" id="UP001595973">
    <property type="component" value="Unassembled WGS sequence"/>
</dbReference>
<name>A0ABV9KJ92_9RHOB</name>
<keyword evidence="2" id="KW-0649">Protein kinase inhibitor</keyword>
<evidence type="ECO:0000256" key="1">
    <source>
        <dbReference type="SAM" id="SignalP"/>
    </source>
</evidence>
<dbReference type="SUPFAM" id="SSF49777">
    <property type="entry name" value="PEBP-like"/>
    <property type="match status" value="1"/>
</dbReference>
<dbReference type="RefSeq" id="WP_380718985.1">
    <property type="nucleotide sequence ID" value="NZ_JBHSGI010000024.1"/>
</dbReference>
<dbReference type="GO" id="GO:0004860">
    <property type="term" value="F:protein kinase inhibitor activity"/>
    <property type="evidence" value="ECO:0007669"/>
    <property type="project" value="UniProtKB-KW"/>
</dbReference>
<dbReference type="EMBL" id="JBHSGI010000024">
    <property type="protein sequence ID" value="MFC4670217.1"/>
    <property type="molecule type" value="Genomic_DNA"/>
</dbReference>
<keyword evidence="1" id="KW-0732">Signal</keyword>
<dbReference type="InterPro" id="IPR036610">
    <property type="entry name" value="PEBP-like_sf"/>
</dbReference>
<gene>
    <name evidence="2" type="ORF">ACFO5X_16755</name>
</gene>